<dbReference type="GeneID" id="5235430"/>
<dbReference type="InterPro" id="IPR020422">
    <property type="entry name" value="TYR_PHOSPHATASE_DUAL_dom"/>
</dbReference>
<protein>
    <recommendedName>
        <fullName evidence="2">protein-tyrosine-phosphatase</fullName>
        <ecNumber evidence="2">3.1.3.48</ecNumber>
    </recommendedName>
</protein>
<dbReference type="GO" id="GO:1990275">
    <property type="term" value="F:preribosome binding"/>
    <property type="evidence" value="ECO:0007669"/>
    <property type="project" value="EnsemblFungi"/>
</dbReference>
<feature type="domain" description="Tyrosine specific protein phosphatases" evidence="7">
    <location>
        <begin position="62"/>
        <end position="124"/>
    </location>
</feature>
<dbReference type="PANTHER" id="PTHR45848:SF4">
    <property type="entry name" value="DUAL SPECIFICITY PROTEIN PHOSPHATASE 12"/>
    <property type="match status" value="1"/>
</dbReference>
<dbReference type="VEuPathDB" id="FungiDB:LELG_00271"/>
<dbReference type="InterPro" id="IPR016278">
    <property type="entry name" value="DUSP12"/>
</dbReference>
<dbReference type="EMBL" id="CH981524">
    <property type="protein sequence ID" value="EDK42093.1"/>
    <property type="molecule type" value="Genomic_DNA"/>
</dbReference>
<evidence type="ECO:0000259" key="7">
    <source>
        <dbReference type="PROSITE" id="PS50056"/>
    </source>
</evidence>
<dbReference type="PANTHER" id="PTHR45848">
    <property type="entry name" value="DUAL SPECIFICITY PROTEIN PHOSPHATASE 12 FAMILY MEMBER"/>
    <property type="match status" value="1"/>
</dbReference>
<dbReference type="GO" id="GO:0008138">
    <property type="term" value="F:protein tyrosine/serine/threonine phosphatase activity"/>
    <property type="evidence" value="ECO:0007669"/>
    <property type="project" value="InterPro"/>
</dbReference>
<dbReference type="InterPro" id="IPR000340">
    <property type="entry name" value="Dual-sp_phosphatase_cat-dom"/>
</dbReference>
<dbReference type="STRING" id="379508.A5DSD5"/>
<dbReference type="PROSITE" id="PS50056">
    <property type="entry name" value="TYR_PHOSPHATASE_2"/>
    <property type="match status" value="1"/>
</dbReference>
<reference evidence="8 9" key="1">
    <citation type="journal article" date="2009" name="Nature">
        <title>Evolution of pathogenicity and sexual reproduction in eight Candida genomes.</title>
        <authorList>
            <person name="Butler G."/>
            <person name="Rasmussen M.D."/>
            <person name="Lin M.F."/>
            <person name="Santos M.A."/>
            <person name="Sakthikumar S."/>
            <person name="Munro C.A."/>
            <person name="Rheinbay E."/>
            <person name="Grabherr M."/>
            <person name="Forche A."/>
            <person name="Reedy J.L."/>
            <person name="Agrafioti I."/>
            <person name="Arnaud M.B."/>
            <person name="Bates S."/>
            <person name="Brown A.J."/>
            <person name="Brunke S."/>
            <person name="Costanzo M.C."/>
            <person name="Fitzpatrick D.A."/>
            <person name="de Groot P.W."/>
            <person name="Harris D."/>
            <person name="Hoyer L.L."/>
            <person name="Hube B."/>
            <person name="Klis F.M."/>
            <person name="Kodira C."/>
            <person name="Lennard N."/>
            <person name="Logue M.E."/>
            <person name="Martin R."/>
            <person name="Neiman A.M."/>
            <person name="Nikolaou E."/>
            <person name="Quail M.A."/>
            <person name="Quinn J."/>
            <person name="Santos M.C."/>
            <person name="Schmitzberger F.F."/>
            <person name="Sherlock G."/>
            <person name="Shah P."/>
            <person name="Silverstein K.A."/>
            <person name="Skrzypek M.S."/>
            <person name="Soll D."/>
            <person name="Staggs R."/>
            <person name="Stansfield I."/>
            <person name="Stumpf M.P."/>
            <person name="Sudbery P.E."/>
            <person name="Srikantha T."/>
            <person name="Zeng Q."/>
            <person name="Berman J."/>
            <person name="Berriman M."/>
            <person name="Heitman J."/>
            <person name="Gow N.A."/>
            <person name="Lorenz M.C."/>
            <person name="Birren B.W."/>
            <person name="Kellis M."/>
            <person name="Cuomo C.A."/>
        </authorList>
    </citation>
    <scope>NUCLEOTIDE SEQUENCE [LARGE SCALE GENOMIC DNA]</scope>
    <source>
        <strain evidence="9">ATCC 11503 / BCRC 21390 / CBS 2605 / JCM 1781 / NBRC 1676 / NRRL YB-4239</strain>
    </source>
</reference>
<dbReference type="EC" id="3.1.3.48" evidence="2"/>
<name>A5DSD5_LODEL</name>
<keyword evidence="9" id="KW-1185">Reference proteome</keyword>
<evidence type="ECO:0000313" key="9">
    <source>
        <dbReference type="Proteomes" id="UP000001996"/>
    </source>
</evidence>
<dbReference type="GO" id="GO:0006995">
    <property type="term" value="P:cellular response to nitrogen starvation"/>
    <property type="evidence" value="ECO:0007669"/>
    <property type="project" value="EnsemblFungi"/>
</dbReference>
<dbReference type="InterPro" id="IPR029021">
    <property type="entry name" value="Prot-tyrosine_phosphatase-like"/>
</dbReference>
<dbReference type="GO" id="GO:0005634">
    <property type="term" value="C:nucleus"/>
    <property type="evidence" value="ECO:0007669"/>
    <property type="project" value="EnsemblFungi"/>
</dbReference>
<evidence type="ECO:0000313" key="8">
    <source>
        <dbReference type="EMBL" id="EDK42093.1"/>
    </source>
</evidence>
<dbReference type="GO" id="GO:0004725">
    <property type="term" value="F:protein tyrosine phosphatase activity"/>
    <property type="evidence" value="ECO:0007669"/>
    <property type="project" value="UniProtKB-EC"/>
</dbReference>
<evidence type="ECO:0000256" key="1">
    <source>
        <dbReference type="ARBA" id="ARBA00008601"/>
    </source>
</evidence>
<comment type="similarity">
    <text evidence="1">Belongs to the protein-tyrosine phosphatase family. Non-receptor class dual specificity subfamily.</text>
</comment>
<sequence>MLAVRILGGVYLSSIEPLNNQEDLKKEYGISDILSVIPGDIKEQYKTAYKWKQIAITDEETTNLLPHLDETFEFIDHAASQGRKVLVHCSQGVSRSVAVIMAYLMKKHKLTVEQTLHAVQRKSPEASPNPAFMEQLKLYESMNCKLDLDNETYKEYLKSLSLKIDPTGSALREATMNKVFVDPDAAVNKSTYTLRCRKCRQVLATESEIEEHQPPEAESRQSKFIKTAPNSRRIISVEEASNDCSHYFFSEPVNWMRNELEKGEIEGKFQCPKCTTKVGGYSWKGSRCSCGKWMIPALHLQNAKLDKILRPT</sequence>
<keyword evidence="3" id="KW-0378">Hydrolase</keyword>
<gene>
    <name evidence="8" type="ORF">LELG_00271</name>
</gene>
<evidence type="ECO:0000259" key="6">
    <source>
        <dbReference type="PROSITE" id="PS50054"/>
    </source>
</evidence>
<dbReference type="PIRSF" id="PIRSF000941">
    <property type="entry name" value="DUSP12"/>
    <property type="match status" value="1"/>
</dbReference>
<dbReference type="GO" id="GO:0005737">
    <property type="term" value="C:cytoplasm"/>
    <property type="evidence" value="ECO:0007669"/>
    <property type="project" value="EnsemblFungi"/>
</dbReference>
<evidence type="ECO:0000256" key="5">
    <source>
        <dbReference type="PIRSR" id="PIRSR000941-50"/>
    </source>
</evidence>
<proteinExistence type="inferred from homology"/>
<dbReference type="GO" id="GO:2000786">
    <property type="term" value="P:positive regulation of autophagosome assembly"/>
    <property type="evidence" value="ECO:0007669"/>
    <property type="project" value="EnsemblFungi"/>
</dbReference>
<dbReference type="OMA" id="FAWQGMQ"/>
<dbReference type="PROSITE" id="PS50054">
    <property type="entry name" value="TYR_PHOSPHATASE_DUAL"/>
    <property type="match status" value="1"/>
</dbReference>
<keyword evidence="4" id="KW-0904">Protein phosphatase</keyword>
<feature type="domain" description="Tyrosine-protein phosphatase" evidence="6">
    <location>
        <begin position="2"/>
        <end position="145"/>
    </location>
</feature>
<organism evidence="8 9">
    <name type="scientific">Lodderomyces elongisporus (strain ATCC 11503 / CBS 2605 / JCM 1781 / NBRC 1676 / NRRL YB-4239)</name>
    <name type="common">Yeast</name>
    <name type="synonym">Saccharomyces elongisporus</name>
    <dbReference type="NCBI Taxonomy" id="379508"/>
    <lineage>
        <taxon>Eukaryota</taxon>
        <taxon>Fungi</taxon>
        <taxon>Dikarya</taxon>
        <taxon>Ascomycota</taxon>
        <taxon>Saccharomycotina</taxon>
        <taxon>Pichiomycetes</taxon>
        <taxon>Debaryomycetaceae</taxon>
        <taxon>Candida/Lodderomyces clade</taxon>
        <taxon>Lodderomyces</taxon>
    </lineage>
</organism>
<evidence type="ECO:0000256" key="3">
    <source>
        <dbReference type="ARBA" id="ARBA00022801"/>
    </source>
</evidence>
<dbReference type="KEGG" id="lel:PVL30_000266"/>
<dbReference type="eggNOG" id="KOG1716">
    <property type="taxonomic scope" value="Eukaryota"/>
</dbReference>
<dbReference type="SUPFAM" id="SSF52799">
    <property type="entry name" value="(Phosphotyrosine protein) phosphatases II"/>
    <property type="match status" value="1"/>
</dbReference>
<evidence type="ECO:0000256" key="4">
    <source>
        <dbReference type="ARBA" id="ARBA00022912"/>
    </source>
</evidence>
<dbReference type="AlphaFoldDB" id="A5DSD5"/>
<dbReference type="HOGENOM" id="CLU_023312_0_1_1"/>
<dbReference type="OrthoDB" id="2017893at2759"/>
<dbReference type="Pfam" id="PF00782">
    <property type="entry name" value="DSPc"/>
    <property type="match status" value="1"/>
</dbReference>
<feature type="active site" description="Phosphocysteine intermediate" evidence="5">
    <location>
        <position position="89"/>
    </location>
</feature>
<dbReference type="FunCoup" id="A5DSD5">
    <property type="interactions" value="734"/>
</dbReference>
<dbReference type="InParanoid" id="A5DSD5"/>
<dbReference type="SMART" id="SM00195">
    <property type="entry name" value="DSPc"/>
    <property type="match status" value="1"/>
</dbReference>
<dbReference type="CDD" id="cd14518">
    <property type="entry name" value="DSP_fungal_YVH1"/>
    <property type="match status" value="1"/>
</dbReference>
<accession>A5DSD5</accession>
<dbReference type="Proteomes" id="UP000001996">
    <property type="component" value="Unassembled WGS sequence"/>
</dbReference>
<dbReference type="Gene3D" id="3.90.190.10">
    <property type="entry name" value="Protein tyrosine phosphatase superfamily"/>
    <property type="match status" value="1"/>
</dbReference>
<dbReference type="GO" id="GO:0000055">
    <property type="term" value="P:ribosomal large subunit export from nucleus"/>
    <property type="evidence" value="ECO:0007669"/>
    <property type="project" value="EnsemblFungi"/>
</dbReference>
<dbReference type="GO" id="GO:0000027">
    <property type="term" value="P:ribosomal large subunit assembly"/>
    <property type="evidence" value="ECO:0007669"/>
    <property type="project" value="EnsemblFungi"/>
</dbReference>
<evidence type="ECO:0000256" key="2">
    <source>
        <dbReference type="ARBA" id="ARBA00013064"/>
    </source>
</evidence>
<dbReference type="GO" id="GO:0030476">
    <property type="term" value="P:ascospore wall assembly"/>
    <property type="evidence" value="ECO:0007669"/>
    <property type="project" value="EnsemblFungi"/>
</dbReference>
<dbReference type="InterPro" id="IPR000387">
    <property type="entry name" value="Tyr_Pase_dom"/>
</dbReference>